<name>L1MBL5_9CORY</name>
<comment type="caution">
    <text evidence="1">The sequence shown here is derived from an EMBL/GenBank/DDBJ whole genome shotgun (WGS) entry which is preliminary data.</text>
</comment>
<evidence type="ECO:0000313" key="1">
    <source>
        <dbReference type="EMBL" id="EKX88617.1"/>
    </source>
</evidence>
<reference evidence="1 2" key="1">
    <citation type="submission" date="2012-05" db="EMBL/GenBank/DDBJ databases">
        <authorList>
            <person name="Weinstock G."/>
            <person name="Sodergren E."/>
            <person name="Lobos E.A."/>
            <person name="Fulton L."/>
            <person name="Fulton R."/>
            <person name="Courtney L."/>
            <person name="Fronick C."/>
            <person name="O'Laughlin M."/>
            <person name="Godfrey J."/>
            <person name="Wilson R.M."/>
            <person name="Miner T."/>
            <person name="Farmer C."/>
            <person name="Delehaunty K."/>
            <person name="Cordes M."/>
            <person name="Minx P."/>
            <person name="Tomlinson C."/>
            <person name="Chen J."/>
            <person name="Wollam A."/>
            <person name="Pepin K.H."/>
            <person name="Bhonagiri V."/>
            <person name="Zhang X."/>
            <person name="Suruliraj S."/>
            <person name="Warren W."/>
            <person name="Mitreva M."/>
            <person name="Mardis E.R."/>
            <person name="Wilson R.K."/>
        </authorList>
    </citation>
    <scope>NUCLEOTIDE SEQUENCE [LARGE SCALE GENOMIC DNA]</scope>
    <source>
        <strain evidence="1 2">F0235</strain>
    </source>
</reference>
<accession>L1MBL5</accession>
<dbReference type="EMBL" id="AMEM01000037">
    <property type="protein sequence ID" value="EKX88617.1"/>
    <property type="molecule type" value="Genomic_DNA"/>
</dbReference>
<dbReference type="AlphaFoldDB" id="L1MBL5"/>
<organism evidence="1 2">
    <name type="scientific">Corynebacterium durum F0235</name>
    <dbReference type="NCBI Taxonomy" id="1035195"/>
    <lineage>
        <taxon>Bacteria</taxon>
        <taxon>Bacillati</taxon>
        <taxon>Actinomycetota</taxon>
        <taxon>Actinomycetes</taxon>
        <taxon>Mycobacteriales</taxon>
        <taxon>Corynebacteriaceae</taxon>
        <taxon>Corynebacterium</taxon>
    </lineage>
</organism>
<sequence>MSLGLYSFCHNTCSATVTRFLLAKMLSGRVGHEISFAVA</sequence>
<keyword evidence="2" id="KW-1185">Reference proteome</keyword>
<protein>
    <submittedName>
        <fullName evidence="1">Uncharacterized protein</fullName>
    </submittedName>
</protein>
<dbReference type="HOGENOM" id="CLU_3308126_0_0_11"/>
<evidence type="ECO:0000313" key="2">
    <source>
        <dbReference type="Proteomes" id="UP000010445"/>
    </source>
</evidence>
<proteinExistence type="predicted"/>
<dbReference type="Proteomes" id="UP000010445">
    <property type="component" value="Unassembled WGS sequence"/>
</dbReference>
<dbReference type="STRING" id="1035195.HMPREF9997_02291"/>
<gene>
    <name evidence="1" type="ORF">HMPREF9997_02291</name>
</gene>